<dbReference type="Gene3D" id="3.10.450.50">
    <property type="match status" value="1"/>
</dbReference>
<gene>
    <name evidence="2" type="ORF">GCM10009765_84550</name>
</gene>
<sequence length="129" mass="13672">MTTITTDEQAVRDVLTQLYVTWTDYDADAFATFYTADATIVLPGRYHRGDSAVRDYMAAGFAGPLQGSRVVDDVVDLRIVGGDTAIVVTEGGVVMAGATEPAVLIRATSVLAKINGEWKIAAYTNAPVG</sequence>
<dbReference type="RefSeq" id="WP_163572135.1">
    <property type="nucleotide sequence ID" value="NZ_BAAANY010000058.1"/>
</dbReference>
<organism evidence="2 3">
    <name type="scientific">Fodinicola feengrottensis</name>
    <dbReference type="NCBI Taxonomy" id="435914"/>
    <lineage>
        <taxon>Bacteria</taxon>
        <taxon>Bacillati</taxon>
        <taxon>Actinomycetota</taxon>
        <taxon>Actinomycetes</taxon>
        <taxon>Mycobacteriales</taxon>
        <taxon>Fodinicola</taxon>
    </lineage>
</organism>
<feature type="domain" description="SnoaL-like" evidence="1">
    <location>
        <begin position="11"/>
        <end position="123"/>
    </location>
</feature>
<evidence type="ECO:0000313" key="3">
    <source>
        <dbReference type="Proteomes" id="UP001500618"/>
    </source>
</evidence>
<dbReference type="SUPFAM" id="SSF54427">
    <property type="entry name" value="NTF2-like"/>
    <property type="match status" value="1"/>
</dbReference>
<proteinExistence type="predicted"/>
<accession>A0ABP4VIM8</accession>
<evidence type="ECO:0000313" key="2">
    <source>
        <dbReference type="EMBL" id="GAA1723672.1"/>
    </source>
</evidence>
<evidence type="ECO:0000259" key="1">
    <source>
        <dbReference type="Pfam" id="PF13474"/>
    </source>
</evidence>
<keyword evidence="3" id="KW-1185">Reference proteome</keyword>
<dbReference type="InterPro" id="IPR032710">
    <property type="entry name" value="NTF2-like_dom_sf"/>
</dbReference>
<dbReference type="Pfam" id="PF13474">
    <property type="entry name" value="SnoaL_3"/>
    <property type="match status" value="1"/>
</dbReference>
<dbReference type="InterPro" id="IPR037401">
    <property type="entry name" value="SnoaL-like"/>
</dbReference>
<name>A0ABP4VIM8_9ACTN</name>
<dbReference type="InterPro" id="IPR011944">
    <property type="entry name" value="Steroid_delta5-4_isomerase"/>
</dbReference>
<dbReference type="Proteomes" id="UP001500618">
    <property type="component" value="Unassembled WGS sequence"/>
</dbReference>
<dbReference type="NCBIfam" id="TIGR02246">
    <property type="entry name" value="SgcJ/EcaC family oxidoreductase"/>
    <property type="match status" value="1"/>
</dbReference>
<reference evidence="3" key="1">
    <citation type="journal article" date="2019" name="Int. J. Syst. Evol. Microbiol.">
        <title>The Global Catalogue of Microorganisms (GCM) 10K type strain sequencing project: providing services to taxonomists for standard genome sequencing and annotation.</title>
        <authorList>
            <consortium name="The Broad Institute Genomics Platform"/>
            <consortium name="The Broad Institute Genome Sequencing Center for Infectious Disease"/>
            <person name="Wu L."/>
            <person name="Ma J."/>
        </authorList>
    </citation>
    <scope>NUCLEOTIDE SEQUENCE [LARGE SCALE GENOMIC DNA]</scope>
    <source>
        <strain evidence="3">JCM 14718</strain>
    </source>
</reference>
<comment type="caution">
    <text evidence="2">The sequence shown here is derived from an EMBL/GenBank/DDBJ whole genome shotgun (WGS) entry which is preliminary data.</text>
</comment>
<protein>
    <submittedName>
        <fullName evidence="2">SgcJ/EcaC family oxidoreductase</fullName>
    </submittedName>
</protein>
<dbReference type="EMBL" id="BAAANY010000058">
    <property type="protein sequence ID" value="GAA1723672.1"/>
    <property type="molecule type" value="Genomic_DNA"/>
</dbReference>